<name>A0A1E3SSH7_9MYCO</name>
<dbReference type="NCBIfam" id="TIGR00138">
    <property type="entry name" value="rsmG_gidB"/>
    <property type="match status" value="1"/>
</dbReference>
<comment type="caution">
    <text evidence="7">The sequence shown here is derived from an EMBL/GenBank/DDBJ whole genome shotgun (WGS) entry which is preliminary data.</text>
</comment>
<evidence type="ECO:0000256" key="5">
    <source>
        <dbReference type="ARBA" id="ARBA00022691"/>
    </source>
</evidence>
<dbReference type="SUPFAM" id="SSF53335">
    <property type="entry name" value="S-adenosyl-L-methionine-dependent methyltransferases"/>
    <property type="match status" value="1"/>
</dbReference>
<comment type="subcellular location">
    <subcellularLocation>
        <location evidence="6">Cytoplasm</location>
    </subcellularLocation>
</comment>
<evidence type="ECO:0000256" key="6">
    <source>
        <dbReference type="HAMAP-Rule" id="MF_00074"/>
    </source>
</evidence>
<proteinExistence type="inferred from homology"/>
<protein>
    <recommendedName>
        <fullName evidence="6">Ribosomal RNA small subunit methyltransferase G</fullName>
        <ecNumber evidence="6">2.1.1.-</ecNumber>
    </recommendedName>
    <alternativeName>
        <fullName evidence="6">16S rRNA 7-methylguanosine methyltransferase</fullName>
        <shortName evidence="6">16S rRNA m7G methyltransferase</shortName>
    </alternativeName>
</protein>
<accession>A0A1E3SSH7</accession>
<feature type="binding site" evidence="6">
    <location>
        <begin position="142"/>
        <end position="143"/>
    </location>
    <ligand>
        <name>S-adenosyl-L-methionine</name>
        <dbReference type="ChEBI" id="CHEBI:59789"/>
    </ligand>
</feature>
<feature type="binding site" evidence="6">
    <location>
        <position position="92"/>
    </location>
    <ligand>
        <name>S-adenosyl-L-methionine</name>
        <dbReference type="ChEBI" id="CHEBI:59789"/>
    </ligand>
</feature>
<dbReference type="GO" id="GO:0070043">
    <property type="term" value="F:rRNA (guanine-N7-)-methyltransferase activity"/>
    <property type="evidence" value="ECO:0007669"/>
    <property type="project" value="UniProtKB-UniRule"/>
</dbReference>
<evidence type="ECO:0000256" key="4">
    <source>
        <dbReference type="ARBA" id="ARBA00022679"/>
    </source>
</evidence>
<keyword evidence="1 6" id="KW-0963">Cytoplasm</keyword>
<dbReference type="RefSeq" id="WP_069401458.1">
    <property type="nucleotide sequence ID" value="NZ_JBKFED010000049.1"/>
</dbReference>
<dbReference type="InterPro" id="IPR003682">
    <property type="entry name" value="rRNA_ssu_MeTfrase_G"/>
</dbReference>
<evidence type="ECO:0000256" key="1">
    <source>
        <dbReference type="ARBA" id="ARBA00022490"/>
    </source>
</evidence>
<evidence type="ECO:0000256" key="3">
    <source>
        <dbReference type="ARBA" id="ARBA00022603"/>
    </source>
</evidence>
<keyword evidence="5 6" id="KW-0949">S-adenosyl-L-methionine</keyword>
<dbReference type="CDD" id="cd02440">
    <property type="entry name" value="AdoMet_MTases"/>
    <property type="match status" value="1"/>
</dbReference>
<dbReference type="InterPro" id="IPR029063">
    <property type="entry name" value="SAM-dependent_MTases_sf"/>
</dbReference>
<gene>
    <name evidence="6" type="primary">rsmG</name>
    <name evidence="7" type="ORF">BHQ21_16985</name>
</gene>
<feature type="binding site" evidence="6">
    <location>
        <position position="97"/>
    </location>
    <ligand>
        <name>S-adenosyl-L-methionine</name>
        <dbReference type="ChEBI" id="CHEBI:59789"/>
    </ligand>
</feature>
<comment type="function">
    <text evidence="6">Specifically methylates the N7 position of a guanine in 16S rRNA.</text>
</comment>
<evidence type="ECO:0000313" key="8">
    <source>
        <dbReference type="Proteomes" id="UP000094224"/>
    </source>
</evidence>
<dbReference type="GO" id="GO:0005829">
    <property type="term" value="C:cytosol"/>
    <property type="evidence" value="ECO:0007669"/>
    <property type="project" value="TreeGrafter"/>
</dbReference>
<dbReference type="HAMAP" id="MF_00074">
    <property type="entry name" value="16SrRNA_methyltr_G"/>
    <property type="match status" value="1"/>
</dbReference>
<dbReference type="Proteomes" id="UP000094224">
    <property type="component" value="Unassembled WGS sequence"/>
</dbReference>
<organism evidence="7 8">
    <name type="scientific">Mycobacterium sherrisii</name>
    <dbReference type="NCBI Taxonomy" id="243061"/>
    <lineage>
        <taxon>Bacteria</taxon>
        <taxon>Bacillati</taxon>
        <taxon>Actinomycetota</taxon>
        <taxon>Actinomycetes</taxon>
        <taxon>Mycobacteriales</taxon>
        <taxon>Mycobacteriaceae</taxon>
        <taxon>Mycobacterium</taxon>
        <taxon>Mycobacterium simiae complex</taxon>
    </lineage>
</organism>
<feature type="binding site" evidence="6">
    <location>
        <position position="160"/>
    </location>
    <ligand>
        <name>S-adenosyl-L-methionine</name>
        <dbReference type="ChEBI" id="CHEBI:59789"/>
    </ligand>
</feature>
<dbReference type="STRING" id="243061.AWC25_02845"/>
<keyword evidence="3 6" id="KW-0489">Methyltransferase</keyword>
<evidence type="ECO:0000256" key="2">
    <source>
        <dbReference type="ARBA" id="ARBA00022552"/>
    </source>
</evidence>
<evidence type="ECO:0000313" key="7">
    <source>
        <dbReference type="EMBL" id="ODR04553.1"/>
    </source>
</evidence>
<comment type="similarity">
    <text evidence="6">Belongs to the methyltransferase superfamily. RNA methyltransferase RsmG family.</text>
</comment>
<dbReference type="PANTHER" id="PTHR31760">
    <property type="entry name" value="S-ADENOSYL-L-METHIONINE-DEPENDENT METHYLTRANSFERASES SUPERFAMILY PROTEIN"/>
    <property type="match status" value="1"/>
</dbReference>
<dbReference type="Pfam" id="PF02527">
    <property type="entry name" value="GidB"/>
    <property type="match status" value="1"/>
</dbReference>
<reference evidence="8" key="1">
    <citation type="submission" date="2016-09" db="EMBL/GenBank/DDBJ databases">
        <authorList>
            <person name="Greninger A.L."/>
            <person name="Jerome K.R."/>
            <person name="Mcnair B."/>
            <person name="Wallis C."/>
            <person name="Fang F."/>
        </authorList>
    </citation>
    <scope>NUCLEOTIDE SEQUENCE [LARGE SCALE GENOMIC DNA]</scope>
    <source>
        <strain evidence="8">BC1_M4</strain>
    </source>
</reference>
<dbReference type="EMBL" id="MIHC01000030">
    <property type="protein sequence ID" value="ODR04553.1"/>
    <property type="molecule type" value="Genomic_DNA"/>
</dbReference>
<dbReference type="AlphaFoldDB" id="A0A1E3SSH7"/>
<keyword evidence="8" id="KW-1185">Reference proteome</keyword>
<dbReference type="PANTHER" id="PTHR31760:SF0">
    <property type="entry name" value="S-ADENOSYL-L-METHIONINE-DEPENDENT METHYLTRANSFERASES SUPERFAMILY PROTEIN"/>
    <property type="match status" value="1"/>
</dbReference>
<keyword evidence="2 6" id="KW-0698">rRNA processing</keyword>
<dbReference type="EC" id="2.1.1.-" evidence="6"/>
<keyword evidence="4 6" id="KW-0808">Transferase</keyword>
<comment type="caution">
    <text evidence="6">Lacks conserved residue(s) required for the propagation of feature annotation.</text>
</comment>
<dbReference type="Gene3D" id="3.40.50.150">
    <property type="entry name" value="Vaccinia Virus protein VP39"/>
    <property type="match status" value="1"/>
</dbReference>
<sequence>MFHVKHGGDVDPEEAIVGRAATAPDPVPPAATEVFGTRLGVAVQYAEVLAAAGVERGLLGPREVDRIWERHILNSAAVGELLAEGERVVDIGSGAGLPGIPLAIARPDLNVVLLEPLLRRSEFLKETVLELGLTVEVVRGRAEEPWVRRQWGDRDAAVSRAVAALDKLTKWSMPLLRPGGRMIAIKGERAPEEVEQHRRVMTALDSVDVRVVTCGASYLRPPATVVVARRAARSRRGSTARADRRRP</sequence>